<dbReference type="InterPro" id="IPR036869">
    <property type="entry name" value="J_dom_sf"/>
</dbReference>
<proteinExistence type="predicted"/>
<dbReference type="PROSITE" id="PS50076">
    <property type="entry name" value="DNAJ_2"/>
    <property type="match status" value="1"/>
</dbReference>
<dbReference type="CDD" id="cd06257">
    <property type="entry name" value="DnaJ"/>
    <property type="match status" value="1"/>
</dbReference>
<dbReference type="STRING" id="464029.SAMN02982989_4059"/>
<sequence>MIFDFACLQFSSLWERLLGAIGDAAGNTLGRVVEAIRTLFEGDPETRRKVSFSVAIIALSAKMAKADGIVTETEVRAFQQIFDFPDEEARNVARLYNLARQDVAGYEAYAMKLAGLCGSGASQNCPMLENVVDGLFHIAKADGLVHEKELGFLARIAEIFRIDEAHFRRIMARHVHLDGADPYLVLGVSPEDDFAKIRKQYRLLVSEHHPDRLIARGVPVALHAAANERMAALNAAYAAIAKERRAA</sequence>
<dbReference type="EMBL" id="FXAF01000011">
    <property type="protein sequence ID" value="SMF71647.1"/>
    <property type="molecule type" value="Genomic_DNA"/>
</dbReference>
<dbReference type="AlphaFoldDB" id="A0A1X7GM17"/>
<dbReference type="Pfam" id="PF00226">
    <property type="entry name" value="DnaJ"/>
    <property type="match status" value="1"/>
</dbReference>
<dbReference type="SMART" id="SM00271">
    <property type="entry name" value="DnaJ"/>
    <property type="match status" value="1"/>
</dbReference>
<dbReference type="Gene3D" id="1.10.287.110">
    <property type="entry name" value="DnaJ domain"/>
    <property type="match status" value="1"/>
</dbReference>
<organism evidence="2 3">
    <name type="scientific">Xaviernesmea oryzae</name>
    <dbReference type="NCBI Taxonomy" id="464029"/>
    <lineage>
        <taxon>Bacteria</taxon>
        <taxon>Pseudomonadati</taxon>
        <taxon>Pseudomonadota</taxon>
        <taxon>Alphaproteobacteria</taxon>
        <taxon>Hyphomicrobiales</taxon>
        <taxon>Rhizobiaceae</taxon>
        <taxon>Rhizobium/Agrobacterium group</taxon>
        <taxon>Xaviernesmea</taxon>
    </lineage>
</organism>
<keyword evidence="3" id="KW-1185">Reference proteome</keyword>
<dbReference type="InterPro" id="IPR050817">
    <property type="entry name" value="DjlA_DnaK_co-chaperone"/>
</dbReference>
<evidence type="ECO:0000313" key="3">
    <source>
        <dbReference type="Proteomes" id="UP000192903"/>
    </source>
</evidence>
<name>A0A1X7GM17_9HYPH</name>
<dbReference type="PRINTS" id="PR00625">
    <property type="entry name" value="JDOMAIN"/>
</dbReference>
<dbReference type="Gene3D" id="1.10.3680.10">
    <property type="entry name" value="TerB-like"/>
    <property type="match status" value="1"/>
</dbReference>
<feature type="domain" description="J" evidence="1">
    <location>
        <begin position="181"/>
        <end position="245"/>
    </location>
</feature>
<dbReference type="CDD" id="cd07316">
    <property type="entry name" value="terB_like_DjlA"/>
    <property type="match status" value="1"/>
</dbReference>
<dbReference type="InterPro" id="IPR029024">
    <property type="entry name" value="TerB-like"/>
</dbReference>
<dbReference type="PANTHER" id="PTHR24074">
    <property type="entry name" value="CO-CHAPERONE PROTEIN DJLA"/>
    <property type="match status" value="1"/>
</dbReference>
<dbReference type="InterPro" id="IPR001623">
    <property type="entry name" value="DnaJ_domain"/>
</dbReference>
<evidence type="ECO:0000259" key="1">
    <source>
        <dbReference type="PROSITE" id="PS50076"/>
    </source>
</evidence>
<dbReference type="InterPro" id="IPR007791">
    <property type="entry name" value="DjlA_N"/>
</dbReference>
<evidence type="ECO:0000313" key="2">
    <source>
        <dbReference type="EMBL" id="SMF71647.1"/>
    </source>
</evidence>
<dbReference type="RefSeq" id="WP_085424670.1">
    <property type="nucleotide sequence ID" value="NZ_FXAF01000011.1"/>
</dbReference>
<dbReference type="Pfam" id="PF05099">
    <property type="entry name" value="TerB"/>
    <property type="match status" value="1"/>
</dbReference>
<dbReference type="SUPFAM" id="SSF46565">
    <property type="entry name" value="Chaperone J-domain"/>
    <property type="match status" value="1"/>
</dbReference>
<accession>A0A1X7GM17</accession>
<reference evidence="3" key="1">
    <citation type="submission" date="2017-04" db="EMBL/GenBank/DDBJ databases">
        <authorList>
            <person name="Varghese N."/>
            <person name="Submissions S."/>
        </authorList>
    </citation>
    <scope>NUCLEOTIDE SEQUENCE [LARGE SCALE GENOMIC DNA]</scope>
    <source>
        <strain evidence="3">B4P</strain>
    </source>
</reference>
<dbReference type="Proteomes" id="UP000192903">
    <property type="component" value="Unassembled WGS sequence"/>
</dbReference>
<gene>
    <name evidence="2" type="ORF">SAMN02982989_4059</name>
</gene>
<protein>
    <submittedName>
        <fullName evidence="2">DnaJ like chaperone protein</fullName>
    </submittedName>
</protein>
<dbReference type="SUPFAM" id="SSF158682">
    <property type="entry name" value="TerB-like"/>
    <property type="match status" value="1"/>
</dbReference>